<dbReference type="EMBL" id="GBRH01225626">
    <property type="protein sequence ID" value="JAD72269.1"/>
    <property type="molecule type" value="Transcribed_RNA"/>
</dbReference>
<proteinExistence type="predicted"/>
<accession>A0A0A9C7K5</accession>
<protein>
    <submittedName>
        <fullName evidence="2">Uncharacterized protein</fullName>
    </submittedName>
</protein>
<sequence length="47" mass="5196">MCCARRPAATPRHQRGADFEQEGTGVRRQPAGRSRVRDEGPGGWHPP</sequence>
<evidence type="ECO:0000313" key="2">
    <source>
        <dbReference type="EMBL" id="JAD72269.1"/>
    </source>
</evidence>
<evidence type="ECO:0000256" key="1">
    <source>
        <dbReference type="SAM" id="MobiDB-lite"/>
    </source>
</evidence>
<name>A0A0A9C7K5_ARUDO</name>
<reference evidence="2" key="2">
    <citation type="journal article" date="2015" name="Data Brief">
        <title>Shoot transcriptome of the giant reed, Arundo donax.</title>
        <authorList>
            <person name="Barrero R.A."/>
            <person name="Guerrero F.D."/>
            <person name="Moolhuijzen P."/>
            <person name="Goolsby J.A."/>
            <person name="Tidwell J."/>
            <person name="Bellgard S.E."/>
            <person name="Bellgard M.I."/>
        </authorList>
    </citation>
    <scope>NUCLEOTIDE SEQUENCE</scope>
    <source>
        <tissue evidence="2">Shoot tissue taken approximately 20 cm above the soil surface</tissue>
    </source>
</reference>
<reference evidence="2" key="1">
    <citation type="submission" date="2014-09" db="EMBL/GenBank/DDBJ databases">
        <authorList>
            <person name="Magalhaes I.L.F."/>
            <person name="Oliveira U."/>
            <person name="Santos F.R."/>
            <person name="Vidigal T.H.D.A."/>
            <person name="Brescovit A.D."/>
            <person name="Santos A.J."/>
        </authorList>
    </citation>
    <scope>NUCLEOTIDE SEQUENCE</scope>
    <source>
        <tissue evidence="2">Shoot tissue taken approximately 20 cm above the soil surface</tissue>
    </source>
</reference>
<feature type="region of interest" description="Disordered" evidence="1">
    <location>
        <begin position="1"/>
        <end position="47"/>
    </location>
</feature>
<organism evidence="2">
    <name type="scientific">Arundo donax</name>
    <name type="common">Giant reed</name>
    <name type="synonym">Donax arundinaceus</name>
    <dbReference type="NCBI Taxonomy" id="35708"/>
    <lineage>
        <taxon>Eukaryota</taxon>
        <taxon>Viridiplantae</taxon>
        <taxon>Streptophyta</taxon>
        <taxon>Embryophyta</taxon>
        <taxon>Tracheophyta</taxon>
        <taxon>Spermatophyta</taxon>
        <taxon>Magnoliopsida</taxon>
        <taxon>Liliopsida</taxon>
        <taxon>Poales</taxon>
        <taxon>Poaceae</taxon>
        <taxon>PACMAD clade</taxon>
        <taxon>Arundinoideae</taxon>
        <taxon>Arundineae</taxon>
        <taxon>Arundo</taxon>
    </lineage>
</organism>
<dbReference type="AlphaFoldDB" id="A0A0A9C7K5"/>